<dbReference type="SMART" id="SM00382">
    <property type="entry name" value="AAA"/>
    <property type="match status" value="2"/>
</dbReference>
<dbReference type="PROSITE" id="PS50893">
    <property type="entry name" value="ABC_TRANSPORTER_2"/>
    <property type="match status" value="2"/>
</dbReference>
<proteinExistence type="inferred from homology"/>
<organism evidence="7 8">
    <name type="scientific">Acidovorax bellezanensis</name>
    <dbReference type="NCBI Taxonomy" id="2976702"/>
    <lineage>
        <taxon>Bacteria</taxon>
        <taxon>Pseudomonadati</taxon>
        <taxon>Pseudomonadota</taxon>
        <taxon>Betaproteobacteria</taxon>
        <taxon>Burkholderiales</taxon>
        <taxon>Comamonadaceae</taxon>
        <taxon>Acidovorax</taxon>
    </lineage>
</organism>
<evidence type="ECO:0000313" key="8">
    <source>
        <dbReference type="Proteomes" id="UP001525968"/>
    </source>
</evidence>
<evidence type="ECO:0000256" key="2">
    <source>
        <dbReference type="ARBA" id="ARBA00022448"/>
    </source>
</evidence>
<keyword evidence="2" id="KW-0813">Transport</keyword>
<dbReference type="GO" id="GO:0005524">
    <property type="term" value="F:ATP binding"/>
    <property type="evidence" value="ECO:0007669"/>
    <property type="project" value="UniProtKB-KW"/>
</dbReference>
<evidence type="ECO:0000256" key="1">
    <source>
        <dbReference type="ARBA" id="ARBA00005417"/>
    </source>
</evidence>
<dbReference type="SUPFAM" id="SSF52540">
    <property type="entry name" value="P-loop containing nucleoside triphosphate hydrolases"/>
    <property type="match status" value="2"/>
</dbReference>
<dbReference type="CDD" id="cd03257">
    <property type="entry name" value="ABC_NikE_OppD_transporters"/>
    <property type="match status" value="2"/>
</dbReference>
<dbReference type="Pfam" id="PF00005">
    <property type="entry name" value="ABC_tran"/>
    <property type="match status" value="2"/>
</dbReference>
<dbReference type="NCBIfam" id="NF007739">
    <property type="entry name" value="PRK10419.1"/>
    <property type="match status" value="2"/>
</dbReference>
<keyword evidence="4" id="KW-0547">Nucleotide-binding</keyword>
<keyword evidence="8" id="KW-1185">Reference proteome</keyword>
<reference evidence="7 8" key="1">
    <citation type="submission" date="2022-09" db="EMBL/GenBank/DDBJ databases">
        <title>Draft genome of isolate Be4.</title>
        <authorList>
            <person name="Sanchez-Castro I."/>
            <person name="Martinez-Rodriguez P."/>
            <person name="Descostes M."/>
            <person name="Merroun M."/>
        </authorList>
    </citation>
    <scope>NUCLEOTIDE SEQUENCE [LARGE SCALE GENOMIC DNA]</scope>
    <source>
        <strain evidence="7 8">Be4</strain>
    </source>
</reference>
<dbReference type="EMBL" id="JAODYH010000017">
    <property type="protein sequence ID" value="MCT9813448.1"/>
    <property type="molecule type" value="Genomic_DNA"/>
</dbReference>
<dbReference type="InterPro" id="IPR017871">
    <property type="entry name" value="ABC_transporter-like_CS"/>
</dbReference>
<evidence type="ECO:0000256" key="3">
    <source>
        <dbReference type="ARBA" id="ARBA00022475"/>
    </source>
</evidence>
<dbReference type="Proteomes" id="UP001525968">
    <property type="component" value="Unassembled WGS sequence"/>
</dbReference>
<keyword evidence="3" id="KW-0472">Membrane</keyword>
<sequence>MKHPESVPLLRRQDASQALGGQLEVQGLNIGYRRSDGKIVAAVHNVGFTVAAGASLGIVGESGSGKSTVARALLGHCRPGGVITGGAVRIAGEDILGLDEAGRRRLRGRHIAFVPQNPLSSLTPHMRIGDQVDEAVRHLRGCDAAEARARTLELFAATNLPDPQAICARYPHELSGGQRQRVVIAAALAGDPGLLVLDEPTTALDKTTEVQVLELVRTLRHRFNTSLIYVSHDLGVISRMCDEVIVMYQGAVVEQGPAAKIFSAPAHAYTQQLIAAIPRVDAEPPPRAHVDAAAMAAPLLSAEELAFSYPARRRNWFQRSGNAQRPALARLSFSIARGETLGLVGESGSGKSTAASLVAGLMAPSGGALKFDGQALAPLATGRSLALRRRIQIVFQDPLSSLNPRQRIATILERPLTMFTPLRGPALRERAQALMRDMHLDPALLECYPRQLSGGQQQRVAIARAFAAEPDLIICDEITSALDVSVQAQVLDLLLELQRKTGTAYLFISHDLGVIRRMADRVMVLQQGAVCEAGPTEQVFKSPHSAYTRLLLQATALHSVNAHPENVSS</sequence>
<dbReference type="InterPro" id="IPR003439">
    <property type="entry name" value="ABC_transporter-like_ATP-bd"/>
</dbReference>
<dbReference type="Gene3D" id="3.40.50.300">
    <property type="entry name" value="P-loop containing nucleotide triphosphate hydrolases"/>
    <property type="match status" value="2"/>
</dbReference>
<feature type="domain" description="ABC transporter" evidence="6">
    <location>
        <begin position="25"/>
        <end position="274"/>
    </location>
</feature>
<keyword evidence="5 7" id="KW-0067">ATP-binding</keyword>
<dbReference type="InterPro" id="IPR003593">
    <property type="entry name" value="AAA+_ATPase"/>
</dbReference>
<dbReference type="Pfam" id="PF08352">
    <property type="entry name" value="oligo_HPY"/>
    <property type="match status" value="2"/>
</dbReference>
<feature type="domain" description="ABC transporter" evidence="6">
    <location>
        <begin position="311"/>
        <end position="552"/>
    </location>
</feature>
<accession>A0ABT2PSJ6</accession>
<gene>
    <name evidence="7" type="ORF">N0K08_22695</name>
</gene>
<dbReference type="PANTHER" id="PTHR43776">
    <property type="entry name" value="TRANSPORT ATP-BINDING PROTEIN"/>
    <property type="match status" value="1"/>
</dbReference>
<dbReference type="InterPro" id="IPR013563">
    <property type="entry name" value="Oligopep_ABC_C"/>
</dbReference>
<evidence type="ECO:0000259" key="6">
    <source>
        <dbReference type="PROSITE" id="PS50893"/>
    </source>
</evidence>
<evidence type="ECO:0000256" key="5">
    <source>
        <dbReference type="ARBA" id="ARBA00022840"/>
    </source>
</evidence>
<dbReference type="PROSITE" id="PS00211">
    <property type="entry name" value="ABC_TRANSPORTER_1"/>
    <property type="match status" value="2"/>
</dbReference>
<dbReference type="InterPro" id="IPR050319">
    <property type="entry name" value="ABC_transp_ATP-bind"/>
</dbReference>
<dbReference type="PANTHER" id="PTHR43776:SF7">
    <property type="entry name" value="D,D-DIPEPTIDE TRANSPORT ATP-BINDING PROTEIN DDPF-RELATED"/>
    <property type="match status" value="1"/>
</dbReference>
<evidence type="ECO:0000313" key="7">
    <source>
        <dbReference type="EMBL" id="MCT9813448.1"/>
    </source>
</evidence>
<comment type="caution">
    <text evidence="7">The sequence shown here is derived from an EMBL/GenBank/DDBJ whole genome shotgun (WGS) entry which is preliminary data.</text>
</comment>
<dbReference type="RefSeq" id="WP_261502702.1">
    <property type="nucleotide sequence ID" value="NZ_JAODYH010000017.1"/>
</dbReference>
<dbReference type="NCBIfam" id="NF008453">
    <property type="entry name" value="PRK11308.1"/>
    <property type="match status" value="2"/>
</dbReference>
<evidence type="ECO:0000256" key="4">
    <source>
        <dbReference type="ARBA" id="ARBA00022741"/>
    </source>
</evidence>
<keyword evidence="3" id="KW-1003">Cell membrane</keyword>
<dbReference type="InterPro" id="IPR027417">
    <property type="entry name" value="P-loop_NTPase"/>
</dbReference>
<comment type="similarity">
    <text evidence="1">Belongs to the ABC transporter superfamily.</text>
</comment>
<name>A0ABT2PSJ6_9BURK</name>
<protein>
    <submittedName>
        <fullName evidence="7">ABC transporter ATP-binding protein</fullName>
    </submittedName>
</protein>